<dbReference type="InterPro" id="IPR033556">
    <property type="entry name" value="PLA"/>
</dbReference>
<dbReference type="AlphaFoldDB" id="A0A5P1ETP3"/>
<dbReference type="Gene3D" id="3.40.50.1820">
    <property type="entry name" value="alpha/beta hydrolase"/>
    <property type="match status" value="2"/>
</dbReference>
<dbReference type="EC" id="3.1.1.-" evidence="6"/>
<dbReference type="PANTHER" id="PTHR31828">
    <property type="entry name" value="PHOSPHOLIPASE A1-IIGAMMA"/>
    <property type="match status" value="1"/>
</dbReference>
<evidence type="ECO:0000259" key="7">
    <source>
        <dbReference type="Pfam" id="PF01764"/>
    </source>
</evidence>
<comment type="similarity">
    <text evidence="2 6">Belongs to the AB hydrolase superfamily. Lipase family.</text>
</comment>
<dbReference type="GO" id="GO:0016042">
    <property type="term" value="P:lipid catabolic process"/>
    <property type="evidence" value="ECO:0007669"/>
    <property type="project" value="UniProtKB-UniRule"/>
</dbReference>
<evidence type="ECO:0000313" key="8">
    <source>
        <dbReference type="EMBL" id="ONK69174.1"/>
    </source>
</evidence>
<evidence type="ECO:0000256" key="3">
    <source>
        <dbReference type="ARBA" id="ARBA00022801"/>
    </source>
</evidence>
<dbReference type="PANTHER" id="PTHR31828:SF1">
    <property type="entry name" value="PHOSPHOLIPASE A1-IIGAMMA"/>
    <property type="match status" value="1"/>
</dbReference>
<dbReference type="GO" id="GO:0008970">
    <property type="term" value="F:phospholipase A1 activity"/>
    <property type="evidence" value="ECO:0007669"/>
    <property type="project" value="UniProtKB-UniRule"/>
</dbReference>
<name>A0A5P1ETP3_ASPOF</name>
<dbReference type="InterPro" id="IPR029058">
    <property type="entry name" value="AB_hydrolase_fold"/>
</dbReference>
<keyword evidence="3 6" id="KW-0378">Hydrolase</keyword>
<gene>
    <name evidence="8" type="ORF">A4U43_C05F20110</name>
</gene>
<dbReference type="Gramene" id="ONK69174">
    <property type="protein sequence ID" value="ONK69174"/>
    <property type="gene ID" value="A4U43_C05F20110"/>
</dbReference>
<reference evidence="9" key="1">
    <citation type="journal article" date="2017" name="Nat. Commun.">
        <title>The asparagus genome sheds light on the origin and evolution of a young Y chromosome.</title>
        <authorList>
            <person name="Harkess A."/>
            <person name="Zhou J."/>
            <person name="Xu C."/>
            <person name="Bowers J.E."/>
            <person name="Van der Hulst R."/>
            <person name="Ayyampalayam S."/>
            <person name="Mercati F."/>
            <person name="Riccardi P."/>
            <person name="McKain M.R."/>
            <person name="Kakrana A."/>
            <person name="Tang H."/>
            <person name="Ray J."/>
            <person name="Groenendijk J."/>
            <person name="Arikit S."/>
            <person name="Mathioni S.M."/>
            <person name="Nakano M."/>
            <person name="Shan H."/>
            <person name="Telgmann-Rauber A."/>
            <person name="Kanno A."/>
            <person name="Yue Z."/>
            <person name="Chen H."/>
            <person name="Li W."/>
            <person name="Chen Y."/>
            <person name="Xu X."/>
            <person name="Zhang Y."/>
            <person name="Luo S."/>
            <person name="Chen H."/>
            <person name="Gao J."/>
            <person name="Mao Z."/>
            <person name="Pires J.C."/>
            <person name="Luo M."/>
            <person name="Kudrna D."/>
            <person name="Wing R.A."/>
            <person name="Meyers B.C."/>
            <person name="Yi K."/>
            <person name="Kong H."/>
            <person name="Lavrijsen P."/>
            <person name="Sunseri F."/>
            <person name="Falavigna A."/>
            <person name="Ye Y."/>
            <person name="Leebens-Mack J.H."/>
            <person name="Chen G."/>
        </authorList>
    </citation>
    <scope>NUCLEOTIDE SEQUENCE [LARGE SCALE GENOMIC DNA]</scope>
    <source>
        <strain evidence="9">cv. DH0086</strain>
    </source>
</reference>
<evidence type="ECO:0000313" key="9">
    <source>
        <dbReference type="Proteomes" id="UP000243459"/>
    </source>
</evidence>
<dbReference type="Pfam" id="PF01764">
    <property type="entry name" value="Lipase_3"/>
    <property type="match status" value="1"/>
</dbReference>
<dbReference type="OMA" id="EMHNSHI"/>
<keyword evidence="4 6" id="KW-0442">Lipid degradation</keyword>
<accession>A0A5P1ETP3</accession>
<comment type="function">
    <text evidence="1 6">Acylhydrolase that catalyzes the hydrolysis of phospholipids at the sn-1 position.</text>
</comment>
<evidence type="ECO:0000256" key="1">
    <source>
        <dbReference type="ARBA" id="ARBA00003523"/>
    </source>
</evidence>
<dbReference type="EMBL" id="CM007385">
    <property type="protein sequence ID" value="ONK69174.1"/>
    <property type="molecule type" value="Genomic_DNA"/>
</dbReference>
<dbReference type="InterPro" id="IPR002921">
    <property type="entry name" value="Fungal_lipase-type"/>
</dbReference>
<keyword evidence="5 6" id="KW-0443">Lipid metabolism</keyword>
<organism evidence="8 9">
    <name type="scientific">Asparagus officinalis</name>
    <name type="common">Garden asparagus</name>
    <dbReference type="NCBI Taxonomy" id="4686"/>
    <lineage>
        <taxon>Eukaryota</taxon>
        <taxon>Viridiplantae</taxon>
        <taxon>Streptophyta</taxon>
        <taxon>Embryophyta</taxon>
        <taxon>Tracheophyta</taxon>
        <taxon>Spermatophyta</taxon>
        <taxon>Magnoliopsida</taxon>
        <taxon>Liliopsida</taxon>
        <taxon>Asparagales</taxon>
        <taxon>Asparagaceae</taxon>
        <taxon>Asparagoideae</taxon>
        <taxon>Asparagus</taxon>
    </lineage>
</organism>
<proteinExistence type="inferred from homology"/>
<protein>
    <recommendedName>
        <fullName evidence="6">Phospholipase A1</fullName>
        <ecNumber evidence="6">3.1.1.-</ecNumber>
    </recommendedName>
</protein>
<evidence type="ECO:0000256" key="5">
    <source>
        <dbReference type="ARBA" id="ARBA00023098"/>
    </source>
</evidence>
<keyword evidence="9" id="KW-1185">Reference proteome</keyword>
<evidence type="ECO:0000256" key="6">
    <source>
        <dbReference type="RuleBase" id="RU367093"/>
    </source>
</evidence>
<dbReference type="Proteomes" id="UP000243459">
    <property type="component" value="Chromosome 5"/>
</dbReference>
<evidence type="ECO:0000256" key="4">
    <source>
        <dbReference type="ARBA" id="ARBA00022963"/>
    </source>
</evidence>
<sequence>MGFVAVATDAGAEAMGRREVVIVWRGTLQALEWVNDLEFILVSGEKFFGDGDEKVHRGWLSIYTSEDAKSLFNKTSARDQGSRGGFKLEVDRDVALVNKSIDGVKDEYLVPVSWWVVKNKGMVQAEDGHWRLMDHEEDGDQDPLE</sequence>
<evidence type="ECO:0000256" key="2">
    <source>
        <dbReference type="ARBA" id="ARBA00010701"/>
    </source>
</evidence>
<feature type="domain" description="Fungal lipase-type" evidence="7">
    <location>
        <begin position="21"/>
        <end position="70"/>
    </location>
</feature>